<dbReference type="Proteomes" id="UP000541810">
    <property type="component" value="Unassembled WGS sequence"/>
</dbReference>
<comment type="caution">
    <text evidence="2">The sequence shown here is derived from an EMBL/GenBank/DDBJ whole genome shotgun (WGS) entry which is preliminary data.</text>
</comment>
<evidence type="ECO:0000259" key="1">
    <source>
        <dbReference type="Pfam" id="PF17805"/>
    </source>
</evidence>
<proteinExistence type="predicted"/>
<feature type="domain" description="Siroheme decarboxylase AsnC-like ligand binding" evidence="1">
    <location>
        <begin position="77"/>
        <end position="158"/>
    </location>
</feature>
<reference evidence="2 3" key="1">
    <citation type="submission" date="2020-08" db="EMBL/GenBank/DDBJ databases">
        <title>Genomic Encyclopedia of Type Strains, Phase IV (KMG-IV): sequencing the most valuable type-strain genomes for metagenomic binning, comparative biology and taxonomic classification.</title>
        <authorList>
            <person name="Goeker M."/>
        </authorList>
    </citation>
    <scope>NUCLEOTIDE SEQUENCE [LARGE SCALE GENOMIC DNA]</scope>
    <source>
        <strain evidence="2 3">DSM 103725</strain>
    </source>
</reference>
<dbReference type="AlphaFoldDB" id="A0A7X0H3J9"/>
<protein>
    <submittedName>
        <fullName evidence="2">DNA-binding Lrp family transcriptional regulator</fullName>
    </submittedName>
</protein>
<dbReference type="EMBL" id="JACHGY010000001">
    <property type="protein sequence ID" value="MBB6428606.1"/>
    <property type="molecule type" value="Genomic_DNA"/>
</dbReference>
<keyword evidence="3" id="KW-1185">Reference proteome</keyword>
<name>A0A7X0H3J9_9BACT</name>
<dbReference type="Pfam" id="PF17805">
    <property type="entry name" value="AsnC_trans_reg2"/>
    <property type="match status" value="1"/>
</dbReference>
<dbReference type="RefSeq" id="WP_184675896.1">
    <property type="nucleotide sequence ID" value="NZ_JACHGY010000001.1"/>
</dbReference>
<sequence>MSATTIPSNIDDPINAQILAVSEDRVQGFTRFPLTQIAEAAELPLETIIERIGAMLEAGTIRRVRQTLLATSLAPGALVAWKVPPKQLLSAFDFMFKEDPFSGHVVLRTTDKETPGSQYKLWTTLKVPKPYSMEKHCEYLCQQTGAEAFKLLPANKLFALGVGHVRRKELQPGDRTEEPGRVLDTKIVELTDREWRVLMALKREFEPSELQEDLWAPRAEEAGESLADFCEIAESLNQRRVIGRFSTFLEHVKKHKDGARVTKFNALFHWRVPEGKELEAGQEVGRHLCMTHAYWREGGPEFSNVNIMGVSHGTEKDKVLAHKAAIDQHLEEAGIPVSYTNVFWGGQSEIKPSEISPIAYRAWCEERGLDVEAMKN</sequence>
<evidence type="ECO:0000313" key="3">
    <source>
        <dbReference type="Proteomes" id="UP000541810"/>
    </source>
</evidence>
<organism evidence="2 3">
    <name type="scientific">Algisphaera agarilytica</name>
    <dbReference type="NCBI Taxonomy" id="1385975"/>
    <lineage>
        <taxon>Bacteria</taxon>
        <taxon>Pseudomonadati</taxon>
        <taxon>Planctomycetota</taxon>
        <taxon>Phycisphaerae</taxon>
        <taxon>Phycisphaerales</taxon>
        <taxon>Phycisphaeraceae</taxon>
        <taxon>Algisphaera</taxon>
    </lineage>
</organism>
<gene>
    <name evidence="2" type="ORF">HNQ40_000412</name>
</gene>
<accession>A0A7X0H3J9</accession>
<keyword evidence="2" id="KW-0238">DNA-binding</keyword>
<dbReference type="Gene3D" id="3.30.70.3460">
    <property type="match status" value="1"/>
</dbReference>
<evidence type="ECO:0000313" key="2">
    <source>
        <dbReference type="EMBL" id="MBB6428606.1"/>
    </source>
</evidence>
<dbReference type="GO" id="GO:0003677">
    <property type="term" value="F:DNA binding"/>
    <property type="evidence" value="ECO:0007669"/>
    <property type="project" value="UniProtKB-KW"/>
</dbReference>
<dbReference type="InterPro" id="IPR040523">
    <property type="entry name" value="AsnC_trans_reg2"/>
</dbReference>